<evidence type="ECO:0000256" key="6">
    <source>
        <dbReference type="ARBA" id="ARBA00047665"/>
    </source>
</evidence>
<dbReference type="AlphaFoldDB" id="D6YU27"/>
<dbReference type="Gene3D" id="4.10.1250.10">
    <property type="entry name" value="Aminomethyltransferase fragment"/>
    <property type="match status" value="1"/>
</dbReference>
<dbReference type="Gene3D" id="2.40.30.110">
    <property type="entry name" value="Aminomethyltransferase beta-barrel domains"/>
    <property type="match status" value="1"/>
</dbReference>
<sequence length="363" mass="39980">MESNEVGQMKTGLYDRHVALGAKMVEFAGWEMPVQYTGVIHEHNAVREKVGIFDVSHMGRVLIKGPGAEKLMDYLSTNRILGKKEFTATYTVWCDRSGGCIDDLIVYREGPESFFIVVNAGNREKDLNHLKEVAKDFDASIEERYQDGILAVQGPNAKPLMSRLFSEAEGLKPMHFVLIEDQVVLSGTGYTGSGGYELYGPMDAIAPLWDRLLEEGQAFGIQPVGLGARDTLRLEMGFPLYGHELSADIAPNESVASWAVKWDKEDFLGRQALESLEASGSKRTQAGVILKEKGIAREGCGVFRGEKKIGTVTSGTMSPSLKQAIAIILVEGKIVSGETIDIEIRGKRVKAEIVPLPFWRKEL</sequence>
<dbReference type="Pfam" id="PF08669">
    <property type="entry name" value="GCV_T_C"/>
    <property type="match status" value="1"/>
</dbReference>
<dbReference type="PIRSF" id="PIRSF006487">
    <property type="entry name" value="GcvT"/>
    <property type="match status" value="1"/>
</dbReference>
<dbReference type="InterPro" id="IPR027266">
    <property type="entry name" value="TrmE/GcvT-like"/>
</dbReference>
<comment type="similarity">
    <text evidence="1 7">Belongs to the GcvT family.</text>
</comment>
<dbReference type="Gene3D" id="3.30.1360.120">
    <property type="entry name" value="Probable tRNA modification gtpase trme, domain 1"/>
    <property type="match status" value="1"/>
</dbReference>
<organism evidence="11 12">
    <name type="scientific">Waddlia chondrophila (strain ATCC VR-1470 / WSU 86-1044)</name>
    <dbReference type="NCBI Taxonomy" id="716544"/>
    <lineage>
        <taxon>Bacteria</taxon>
        <taxon>Pseudomonadati</taxon>
        <taxon>Chlamydiota</taxon>
        <taxon>Chlamydiia</taxon>
        <taxon>Parachlamydiales</taxon>
        <taxon>Waddliaceae</taxon>
        <taxon>Waddlia</taxon>
    </lineage>
</organism>
<evidence type="ECO:0000259" key="9">
    <source>
        <dbReference type="Pfam" id="PF01571"/>
    </source>
</evidence>
<dbReference type="SUPFAM" id="SSF101790">
    <property type="entry name" value="Aminomethyltransferase beta-barrel domain"/>
    <property type="match status" value="1"/>
</dbReference>
<evidence type="ECO:0000313" key="11">
    <source>
        <dbReference type="EMBL" id="ADI37638.1"/>
    </source>
</evidence>
<keyword evidence="4 7" id="KW-0808">Transferase</keyword>
<dbReference type="NCBIfam" id="TIGR00528">
    <property type="entry name" value="gcvT"/>
    <property type="match status" value="1"/>
</dbReference>
<evidence type="ECO:0000313" key="12">
    <source>
        <dbReference type="Proteomes" id="UP000001505"/>
    </source>
</evidence>
<keyword evidence="3 7" id="KW-0032">Aminotransferase</keyword>
<comment type="catalytic activity">
    <reaction evidence="6 7">
        <text>N(6)-[(R)-S(8)-aminomethyldihydrolipoyl]-L-lysyl-[protein] + (6S)-5,6,7,8-tetrahydrofolate = N(6)-[(R)-dihydrolipoyl]-L-lysyl-[protein] + (6R)-5,10-methylene-5,6,7,8-tetrahydrofolate + NH4(+)</text>
        <dbReference type="Rhea" id="RHEA:16945"/>
        <dbReference type="Rhea" id="RHEA-COMP:10475"/>
        <dbReference type="Rhea" id="RHEA-COMP:10492"/>
        <dbReference type="ChEBI" id="CHEBI:15636"/>
        <dbReference type="ChEBI" id="CHEBI:28938"/>
        <dbReference type="ChEBI" id="CHEBI:57453"/>
        <dbReference type="ChEBI" id="CHEBI:83100"/>
        <dbReference type="ChEBI" id="CHEBI:83143"/>
        <dbReference type="EC" id="2.1.2.10"/>
    </reaction>
</comment>
<dbReference type="HOGENOM" id="CLU_007884_10_2_0"/>
<dbReference type="eggNOG" id="COG0404">
    <property type="taxonomic scope" value="Bacteria"/>
</dbReference>
<comment type="function">
    <text evidence="7">The glycine cleavage system catalyzes the degradation of glycine.</text>
</comment>
<dbReference type="FunFam" id="3.30.70.1400:FF:000001">
    <property type="entry name" value="Aminomethyltransferase"/>
    <property type="match status" value="1"/>
</dbReference>
<dbReference type="InterPro" id="IPR006223">
    <property type="entry name" value="GcvT"/>
</dbReference>
<dbReference type="InterPro" id="IPR029043">
    <property type="entry name" value="GcvT/YgfZ_C"/>
</dbReference>
<dbReference type="HAMAP" id="MF_00259">
    <property type="entry name" value="GcvT"/>
    <property type="match status" value="1"/>
</dbReference>
<dbReference type="NCBIfam" id="NF001567">
    <property type="entry name" value="PRK00389.1"/>
    <property type="match status" value="1"/>
</dbReference>
<evidence type="ECO:0000256" key="8">
    <source>
        <dbReference type="PIRSR" id="PIRSR006487-1"/>
    </source>
</evidence>
<feature type="domain" description="Aminomethyltransferase C-terminal" evidence="10">
    <location>
        <begin position="283"/>
        <end position="358"/>
    </location>
</feature>
<gene>
    <name evidence="7 11" type="primary">gcvT</name>
    <name evidence="11" type="ordered locus">wcw_0263</name>
</gene>
<dbReference type="GO" id="GO:0032259">
    <property type="term" value="P:methylation"/>
    <property type="evidence" value="ECO:0007669"/>
    <property type="project" value="UniProtKB-KW"/>
</dbReference>
<evidence type="ECO:0000259" key="10">
    <source>
        <dbReference type="Pfam" id="PF08669"/>
    </source>
</evidence>
<name>D6YU27_WADCW</name>
<dbReference type="KEGG" id="wch:wcw_0263"/>
<dbReference type="GO" id="GO:0004047">
    <property type="term" value="F:aminomethyltransferase activity"/>
    <property type="evidence" value="ECO:0007669"/>
    <property type="project" value="UniProtKB-UniRule"/>
</dbReference>
<proteinExistence type="inferred from homology"/>
<comment type="subunit">
    <text evidence="7">The glycine cleavage system is composed of four proteins: P, T, L and H.</text>
</comment>
<dbReference type="RefSeq" id="WP_013181366.1">
    <property type="nucleotide sequence ID" value="NC_014225.1"/>
</dbReference>
<dbReference type="GO" id="GO:0008168">
    <property type="term" value="F:methyltransferase activity"/>
    <property type="evidence" value="ECO:0007669"/>
    <property type="project" value="UniProtKB-KW"/>
</dbReference>
<dbReference type="InterPro" id="IPR013977">
    <property type="entry name" value="GcvT_C"/>
</dbReference>
<dbReference type="GO" id="GO:0019464">
    <property type="term" value="P:glycine decarboxylation via glycine cleavage system"/>
    <property type="evidence" value="ECO:0007669"/>
    <property type="project" value="UniProtKB-UniRule"/>
</dbReference>
<dbReference type="Proteomes" id="UP000001505">
    <property type="component" value="Chromosome"/>
</dbReference>
<evidence type="ECO:0000256" key="3">
    <source>
        <dbReference type="ARBA" id="ARBA00022576"/>
    </source>
</evidence>
<evidence type="ECO:0000256" key="4">
    <source>
        <dbReference type="ARBA" id="ARBA00022679"/>
    </source>
</evidence>
<dbReference type="EC" id="2.1.2.10" evidence="2 7"/>
<dbReference type="PANTHER" id="PTHR43757:SF2">
    <property type="entry name" value="AMINOMETHYLTRANSFERASE, MITOCHONDRIAL"/>
    <property type="match status" value="1"/>
</dbReference>
<feature type="binding site" evidence="8">
    <location>
        <position position="197"/>
    </location>
    <ligand>
        <name>substrate</name>
    </ligand>
</feature>
<keyword evidence="11" id="KW-0489">Methyltransferase</keyword>
<dbReference type="SUPFAM" id="SSF103025">
    <property type="entry name" value="Folate-binding domain"/>
    <property type="match status" value="1"/>
</dbReference>
<evidence type="ECO:0000256" key="1">
    <source>
        <dbReference type="ARBA" id="ARBA00008609"/>
    </source>
</evidence>
<dbReference type="EMBL" id="CP001928">
    <property type="protein sequence ID" value="ADI37638.1"/>
    <property type="molecule type" value="Genomic_DNA"/>
</dbReference>
<dbReference type="GO" id="GO:0008483">
    <property type="term" value="F:transaminase activity"/>
    <property type="evidence" value="ECO:0007669"/>
    <property type="project" value="UniProtKB-KW"/>
</dbReference>
<dbReference type="InterPro" id="IPR028896">
    <property type="entry name" value="GcvT/YgfZ/DmdA"/>
</dbReference>
<protein>
    <recommendedName>
        <fullName evidence="2 7">Aminomethyltransferase</fullName>
        <ecNumber evidence="2 7">2.1.2.10</ecNumber>
    </recommendedName>
    <alternativeName>
        <fullName evidence="5 7">Glycine cleavage system T protein</fullName>
    </alternativeName>
</protein>
<dbReference type="InterPro" id="IPR022903">
    <property type="entry name" value="GcvT_bac"/>
</dbReference>
<dbReference type="InterPro" id="IPR006222">
    <property type="entry name" value="GCVT_N"/>
</dbReference>
<accession>D6YU27</accession>
<evidence type="ECO:0000256" key="5">
    <source>
        <dbReference type="ARBA" id="ARBA00031395"/>
    </source>
</evidence>
<reference evidence="11 12" key="1">
    <citation type="journal article" date="2010" name="PLoS ONE">
        <title>The Waddlia genome: a window into chlamydial biology.</title>
        <authorList>
            <person name="Bertelli C."/>
            <person name="Collyn F."/>
            <person name="Croxatto A."/>
            <person name="Ruckert C."/>
            <person name="Polkinghorne A."/>
            <person name="Kebbi-Beghdadi C."/>
            <person name="Goesmann A."/>
            <person name="Vaughan L."/>
            <person name="Greub G."/>
        </authorList>
    </citation>
    <scope>NUCLEOTIDE SEQUENCE [LARGE SCALE GENOMIC DNA]</scope>
    <source>
        <strain evidence="12">ATCC VR-1470 / WSU 86-1044</strain>
    </source>
</reference>
<dbReference type="STRING" id="716544.wcw_0263"/>
<evidence type="ECO:0000256" key="7">
    <source>
        <dbReference type="HAMAP-Rule" id="MF_00259"/>
    </source>
</evidence>
<keyword evidence="12" id="KW-1185">Reference proteome</keyword>
<dbReference type="Pfam" id="PF01571">
    <property type="entry name" value="GCV_T"/>
    <property type="match status" value="1"/>
</dbReference>
<dbReference type="PANTHER" id="PTHR43757">
    <property type="entry name" value="AMINOMETHYLTRANSFERASE"/>
    <property type="match status" value="1"/>
</dbReference>
<dbReference type="GO" id="GO:0005960">
    <property type="term" value="C:glycine cleavage complex"/>
    <property type="evidence" value="ECO:0007669"/>
    <property type="project" value="InterPro"/>
</dbReference>
<dbReference type="Gene3D" id="3.30.70.1400">
    <property type="entry name" value="Aminomethyltransferase beta-barrel domains"/>
    <property type="match status" value="1"/>
</dbReference>
<feature type="domain" description="GCVT N-terminal" evidence="9">
    <location>
        <begin position="13"/>
        <end position="264"/>
    </location>
</feature>
<evidence type="ECO:0000256" key="2">
    <source>
        <dbReference type="ARBA" id="ARBA00012616"/>
    </source>
</evidence>